<dbReference type="InterPro" id="IPR036097">
    <property type="entry name" value="HisK_dim/P_sf"/>
</dbReference>
<evidence type="ECO:0000259" key="5">
    <source>
        <dbReference type="PROSITE" id="PS50113"/>
    </source>
</evidence>
<proteinExistence type="predicted"/>
<dbReference type="Pfam" id="PF02518">
    <property type="entry name" value="HATPase_c"/>
    <property type="match status" value="1"/>
</dbReference>
<organism evidence="6 7">
    <name type="scientific">Hymenobacter cellulosivorans</name>
    <dbReference type="NCBI Taxonomy" id="2932249"/>
    <lineage>
        <taxon>Bacteria</taxon>
        <taxon>Pseudomonadati</taxon>
        <taxon>Bacteroidota</taxon>
        <taxon>Cytophagia</taxon>
        <taxon>Cytophagales</taxon>
        <taxon>Hymenobacteraceae</taxon>
        <taxon>Hymenobacter</taxon>
    </lineage>
</organism>
<protein>
    <recommendedName>
        <fullName evidence="2">histidine kinase</fullName>
        <ecNumber evidence="2">2.7.13.3</ecNumber>
    </recommendedName>
</protein>
<dbReference type="InterPro" id="IPR003594">
    <property type="entry name" value="HATPase_dom"/>
</dbReference>
<dbReference type="SUPFAM" id="SSF55874">
    <property type="entry name" value="ATPase domain of HSP90 chaperone/DNA topoisomerase II/histidine kinase"/>
    <property type="match status" value="1"/>
</dbReference>
<dbReference type="Gene3D" id="3.30.565.10">
    <property type="entry name" value="Histidine kinase-like ATPase, C-terminal domain"/>
    <property type="match status" value="1"/>
</dbReference>
<keyword evidence="3" id="KW-0597">Phosphoprotein</keyword>
<dbReference type="SUPFAM" id="SSF47384">
    <property type="entry name" value="Homodimeric domain of signal transducing histidine kinase"/>
    <property type="match status" value="1"/>
</dbReference>
<evidence type="ECO:0000313" key="7">
    <source>
        <dbReference type="Proteomes" id="UP000831785"/>
    </source>
</evidence>
<dbReference type="Gene3D" id="3.30.450.20">
    <property type="entry name" value="PAS domain"/>
    <property type="match status" value="1"/>
</dbReference>
<dbReference type="NCBIfam" id="TIGR00229">
    <property type="entry name" value="sensory_box"/>
    <property type="match status" value="1"/>
</dbReference>
<evidence type="ECO:0000256" key="2">
    <source>
        <dbReference type="ARBA" id="ARBA00012438"/>
    </source>
</evidence>
<evidence type="ECO:0000256" key="1">
    <source>
        <dbReference type="ARBA" id="ARBA00000085"/>
    </source>
</evidence>
<dbReference type="InterPro" id="IPR036890">
    <property type="entry name" value="HATPase_C_sf"/>
</dbReference>
<dbReference type="InterPro" id="IPR005467">
    <property type="entry name" value="His_kinase_dom"/>
</dbReference>
<dbReference type="InterPro" id="IPR004358">
    <property type="entry name" value="Sig_transdc_His_kin-like_C"/>
</dbReference>
<dbReference type="PANTHER" id="PTHR43547">
    <property type="entry name" value="TWO-COMPONENT HISTIDINE KINASE"/>
    <property type="match status" value="1"/>
</dbReference>
<dbReference type="EMBL" id="CP095049">
    <property type="protein sequence ID" value="UOQ52396.1"/>
    <property type="molecule type" value="Genomic_DNA"/>
</dbReference>
<gene>
    <name evidence="6" type="ORF">MUN80_21920</name>
</gene>
<dbReference type="RefSeq" id="WP_244716358.1">
    <property type="nucleotide sequence ID" value="NZ_CP095049.1"/>
</dbReference>
<evidence type="ECO:0000256" key="3">
    <source>
        <dbReference type="ARBA" id="ARBA00022553"/>
    </source>
</evidence>
<evidence type="ECO:0000313" key="6">
    <source>
        <dbReference type="EMBL" id="UOQ52396.1"/>
    </source>
</evidence>
<dbReference type="InterPro" id="IPR000700">
    <property type="entry name" value="PAS-assoc_C"/>
</dbReference>
<dbReference type="InterPro" id="IPR035965">
    <property type="entry name" value="PAS-like_dom_sf"/>
</dbReference>
<feature type="domain" description="Histidine kinase" evidence="4">
    <location>
        <begin position="143"/>
        <end position="362"/>
    </location>
</feature>
<dbReference type="InterPro" id="IPR000014">
    <property type="entry name" value="PAS"/>
</dbReference>
<dbReference type="PROSITE" id="PS50113">
    <property type="entry name" value="PAC"/>
    <property type="match status" value="1"/>
</dbReference>
<dbReference type="PROSITE" id="PS50109">
    <property type="entry name" value="HIS_KIN"/>
    <property type="match status" value="1"/>
</dbReference>
<keyword evidence="6" id="KW-0418">Kinase</keyword>
<dbReference type="GO" id="GO:0016301">
    <property type="term" value="F:kinase activity"/>
    <property type="evidence" value="ECO:0007669"/>
    <property type="project" value="UniProtKB-KW"/>
</dbReference>
<sequence length="363" mass="40405">MTDYHALFRPLLELGRTAYFVYHPAEHRIVYVSEAAQLITGDPAEHANDDLPHLLRRLHPDDEQYLTHRLEQAGLEEVLEGLEVRLARPDGGTQWLSVNLCRVLGPDDGQEYLVGSAVDVTAAKENTINIQKFGTKKNAVLEILSHDLAGPLLMLQQLTEQLELETQGNLSAPAQKMLSLMQRTCRDSVNLIHDFVDAEFMESASVELNLSRTDLVVWMKTLVEEYQRTESLLHLHFTLEAPAHPVYANVDIDKFHQVVNNLISNSVKFTPDGGHITVRVEAESDKVRVVVADTGVGIPAKYQPVLFDKFTKARRPGLRGEKTTGLGMSVIQTIVELHRGLITFTSTEGEGTTFVVDLPAATV</sequence>
<dbReference type="SUPFAM" id="SSF55785">
    <property type="entry name" value="PYP-like sensor domain (PAS domain)"/>
    <property type="match status" value="1"/>
</dbReference>
<accession>A0ABY4F861</accession>
<keyword evidence="7" id="KW-1185">Reference proteome</keyword>
<dbReference type="SMART" id="SM00387">
    <property type="entry name" value="HATPase_c"/>
    <property type="match status" value="1"/>
</dbReference>
<evidence type="ECO:0000259" key="4">
    <source>
        <dbReference type="PROSITE" id="PS50109"/>
    </source>
</evidence>
<keyword evidence="6" id="KW-0808">Transferase</keyword>
<dbReference type="PANTHER" id="PTHR43547:SF2">
    <property type="entry name" value="HYBRID SIGNAL TRANSDUCTION HISTIDINE KINASE C"/>
    <property type="match status" value="1"/>
</dbReference>
<dbReference type="EC" id="2.7.13.3" evidence="2"/>
<dbReference type="SMART" id="SM00091">
    <property type="entry name" value="PAS"/>
    <property type="match status" value="1"/>
</dbReference>
<comment type="catalytic activity">
    <reaction evidence="1">
        <text>ATP + protein L-histidine = ADP + protein N-phospho-L-histidine.</text>
        <dbReference type="EC" id="2.7.13.3"/>
    </reaction>
</comment>
<reference evidence="6 7" key="1">
    <citation type="submission" date="2022-04" db="EMBL/GenBank/DDBJ databases">
        <title>Hymenobacter sp. isolated from the air.</title>
        <authorList>
            <person name="Won M."/>
            <person name="Lee C.-M."/>
            <person name="Woen H.-Y."/>
            <person name="Kwon S.-W."/>
        </authorList>
    </citation>
    <scope>NUCLEOTIDE SEQUENCE [LARGE SCALE GENOMIC DNA]</scope>
    <source>
        <strain evidence="7">5116 S-27</strain>
    </source>
</reference>
<dbReference type="Proteomes" id="UP000831785">
    <property type="component" value="Chromosome"/>
</dbReference>
<feature type="domain" description="PAC" evidence="5">
    <location>
        <begin position="80"/>
        <end position="132"/>
    </location>
</feature>
<dbReference type="CDD" id="cd00130">
    <property type="entry name" value="PAS"/>
    <property type="match status" value="1"/>
</dbReference>
<dbReference type="PRINTS" id="PR00344">
    <property type="entry name" value="BCTRLSENSOR"/>
</dbReference>
<name>A0ABY4F861_9BACT</name>